<dbReference type="InterPro" id="IPR025110">
    <property type="entry name" value="AMP-bd_C"/>
</dbReference>
<dbReference type="Gene3D" id="3.30.300.30">
    <property type="match status" value="1"/>
</dbReference>
<evidence type="ECO:0000259" key="3">
    <source>
        <dbReference type="Pfam" id="PF00501"/>
    </source>
</evidence>
<organism evidence="5 6">
    <name type="scientific">Kalanchoe fedtschenkoi</name>
    <name type="common">Lavender scallops</name>
    <name type="synonym">South American air plant</name>
    <dbReference type="NCBI Taxonomy" id="63787"/>
    <lineage>
        <taxon>Eukaryota</taxon>
        <taxon>Viridiplantae</taxon>
        <taxon>Streptophyta</taxon>
        <taxon>Embryophyta</taxon>
        <taxon>Tracheophyta</taxon>
        <taxon>Spermatophyta</taxon>
        <taxon>Magnoliopsida</taxon>
        <taxon>eudicotyledons</taxon>
        <taxon>Gunneridae</taxon>
        <taxon>Pentapetalae</taxon>
        <taxon>Saxifragales</taxon>
        <taxon>Crassulaceae</taxon>
        <taxon>Kalanchoe</taxon>
    </lineage>
</organism>
<dbReference type="SUPFAM" id="SSF56801">
    <property type="entry name" value="Acetyl-CoA synthetase-like"/>
    <property type="match status" value="1"/>
</dbReference>
<dbReference type="InterPro" id="IPR000873">
    <property type="entry name" value="AMP-dep_synth/lig_dom"/>
</dbReference>
<dbReference type="EnsemblPlants" id="Kaladp0024s0693.1.v1.1">
    <property type="protein sequence ID" value="Kaladp0024s0693.1.v1.1"/>
    <property type="gene ID" value="Kaladp0024s0693.v1.1"/>
</dbReference>
<evidence type="ECO:0008006" key="7">
    <source>
        <dbReference type="Google" id="ProtNLM"/>
    </source>
</evidence>
<dbReference type="PANTHER" id="PTHR24096:SF160">
    <property type="entry name" value="4-COUMARATE--COA LIGASE-LIKE 9"/>
    <property type="match status" value="1"/>
</dbReference>
<accession>A0A7N0ZSE2</accession>
<keyword evidence="2" id="KW-0436">Ligase</keyword>
<evidence type="ECO:0000313" key="6">
    <source>
        <dbReference type="Proteomes" id="UP000594263"/>
    </source>
</evidence>
<reference evidence="5" key="1">
    <citation type="submission" date="2021-01" db="UniProtKB">
        <authorList>
            <consortium name="EnsemblPlants"/>
        </authorList>
    </citation>
    <scope>IDENTIFICATION</scope>
</reference>
<protein>
    <recommendedName>
        <fullName evidence="7">4-coumarate--CoA ligase</fullName>
    </recommendedName>
</protein>
<dbReference type="GO" id="GO:0016405">
    <property type="term" value="F:CoA-ligase activity"/>
    <property type="evidence" value="ECO:0007669"/>
    <property type="project" value="TreeGrafter"/>
</dbReference>
<dbReference type="FunFam" id="3.30.300.30:FF:000007">
    <property type="entry name" value="4-coumarate--CoA ligase 2"/>
    <property type="match status" value="1"/>
</dbReference>
<name>A0A7N0ZSE2_KALFE</name>
<keyword evidence="6" id="KW-1185">Reference proteome</keyword>
<evidence type="ECO:0000313" key="5">
    <source>
        <dbReference type="EnsemblPlants" id="Kaladp0024s0693.1.v1.1"/>
    </source>
</evidence>
<dbReference type="InterPro" id="IPR045851">
    <property type="entry name" value="AMP-bd_C_sf"/>
</dbReference>
<dbReference type="InterPro" id="IPR020845">
    <property type="entry name" value="AMP-binding_CS"/>
</dbReference>
<dbReference type="Gene3D" id="3.40.50.12780">
    <property type="entry name" value="N-terminal domain of ligase-like"/>
    <property type="match status" value="1"/>
</dbReference>
<sequence>MAEIDAKSGYCSRTKTFRSLRKSLHLPPKDLPLSVSSYALSLQPDNPIANPTAMIDCATGRRISYENFFRQVDTLSFHLQSVVGVRKDDVAFLLCSNSVKVPIIYFSLLSLGAILSPANPLSTEAEISRLIELCKPAVAFSASSTSAKLPKLRLGTIVFDSPEFDSAVASESSEIDRVEVSQSDLAAIMYSSGTTGRVKGVMVTHRNMIANTASFKQHRSSRRSTAPAVTLTMVPYFHIFGFFAMLRAVALRDCVVVMERFDLTKMMRAVDEFRVTYLMVVPPVVVAMVKGDAAAGCDLTSLEFLGVGAAPLGKGVVGAFKTKFPHVVLEQGYGLTESTDPSQGQSEGLRWGSAGKLIGSCEVQIVDTESGVALGPNQRGELWIKGPIVMKGYLGDAEATGATLTPDGWLKTGDVCYVDEEGYFYVVDRLKELIKYKGYQVAPAELEQLLQSHPEINDAAVIPYPDEVAGEIPMAFIVRQPHGSIDEAQVVDFVAAQVAPYKKIRKVAFVNSIPKTPAGKILRKTLREAIAVHSKL</sequence>
<feature type="domain" description="AMP-dependent synthetase/ligase" evidence="3">
    <location>
        <begin position="52"/>
        <end position="394"/>
    </location>
</feature>
<feature type="domain" description="AMP-binding enzyme C-terminal" evidence="4">
    <location>
        <begin position="445"/>
        <end position="520"/>
    </location>
</feature>
<dbReference type="Gramene" id="Kaladp0024s0693.1.v1.1">
    <property type="protein sequence ID" value="Kaladp0024s0693.1.v1.1"/>
    <property type="gene ID" value="Kaladp0024s0693.v1.1"/>
</dbReference>
<dbReference type="AlphaFoldDB" id="A0A7N0ZSE2"/>
<evidence type="ECO:0000256" key="1">
    <source>
        <dbReference type="ARBA" id="ARBA00006432"/>
    </source>
</evidence>
<evidence type="ECO:0000259" key="4">
    <source>
        <dbReference type="Pfam" id="PF13193"/>
    </source>
</evidence>
<evidence type="ECO:0000256" key="2">
    <source>
        <dbReference type="ARBA" id="ARBA00022598"/>
    </source>
</evidence>
<dbReference type="Pfam" id="PF00501">
    <property type="entry name" value="AMP-binding"/>
    <property type="match status" value="1"/>
</dbReference>
<dbReference type="Pfam" id="PF13193">
    <property type="entry name" value="AMP-binding_C"/>
    <property type="match status" value="1"/>
</dbReference>
<comment type="similarity">
    <text evidence="1">Belongs to the ATP-dependent AMP-binding enzyme family.</text>
</comment>
<dbReference type="CDD" id="cd05904">
    <property type="entry name" value="4CL"/>
    <property type="match status" value="1"/>
</dbReference>
<dbReference type="PROSITE" id="PS00455">
    <property type="entry name" value="AMP_BINDING"/>
    <property type="match status" value="1"/>
</dbReference>
<dbReference type="OMA" id="KEMIKCK"/>
<dbReference type="InterPro" id="IPR042099">
    <property type="entry name" value="ANL_N_sf"/>
</dbReference>
<dbReference type="PANTHER" id="PTHR24096">
    <property type="entry name" value="LONG-CHAIN-FATTY-ACID--COA LIGASE"/>
    <property type="match status" value="1"/>
</dbReference>
<proteinExistence type="inferred from homology"/>
<dbReference type="Proteomes" id="UP000594263">
    <property type="component" value="Unplaced"/>
</dbReference>